<dbReference type="Proteomes" id="UP001227268">
    <property type="component" value="Unassembled WGS sequence"/>
</dbReference>
<evidence type="ECO:0000313" key="2">
    <source>
        <dbReference type="Proteomes" id="UP001227268"/>
    </source>
</evidence>
<accession>A0ACC2VVD4</accession>
<keyword evidence="2" id="KW-1185">Reference proteome</keyword>
<name>A0ACC2VVD4_9TREE</name>
<gene>
    <name evidence="1" type="ORF">QFC21_002575</name>
</gene>
<comment type="caution">
    <text evidence="1">The sequence shown here is derived from an EMBL/GenBank/DDBJ whole genome shotgun (WGS) entry which is preliminary data.</text>
</comment>
<dbReference type="EMBL" id="JASBWT010000007">
    <property type="protein sequence ID" value="KAJ9103153.1"/>
    <property type="molecule type" value="Genomic_DNA"/>
</dbReference>
<protein>
    <submittedName>
        <fullName evidence="1">Uncharacterized protein</fullName>
    </submittedName>
</protein>
<reference evidence="1" key="1">
    <citation type="submission" date="2023-04" db="EMBL/GenBank/DDBJ databases">
        <title>Draft Genome sequencing of Naganishia species isolated from polar environments using Oxford Nanopore Technology.</title>
        <authorList>
            <person name="Leo P."/>
            <person name="Venkateswaran K."/>
        </authorList>
    </citation>
    <scope>NUCLEOTIDE SEQUENCE</scope>
    <source>
        <strain evidence="1">MNA-CCFEE 5423</strain>
    </source>
</reference>
<evidence type="ECO:0000313" key="1">
    <source>
        <dbReference type="EMBL" id="KAJ9103153.1"/>
    </source>
</evidence>
<organism evidence="1 2">
    <name type="scientific">Naganishia friedmannii</name>
    <dbReference type="NCBI Taxonomy" id="89922"/>
    <lineage>
        <taxon>Eukaryota</taxon>
        <taxon>Fungi</taxon>
        <taxon>Dikarya</taxon>
        <taxon>Basidiomycota</taxon>
        <taxon>Agaricomycotina</taxon>
        <taxon>Tremellomycetes</taxon>
        <taxon>Filobasidiales</taxon>
        <taxon>Filobasidiaceae</taxon>
        <taxon>Naganishia</taxon>
    </lineage>
</organism>
<proteinExistence type="predicted"/>
<sequence length="767" mass="83097">MALRTPSQLSLSTTNEREEDSAEIDSHASPTSTSAFHRLRSSGVSENLILHLAADYDASASTSTSASFGASTGTSEHARPGISGGLAGGGYEGIKLIAERDKIGHIEYKEGGGQAVYEIGVLDDGTLVGITYQDMDRSLETLELMAAELGATVMVLRTITLANPPPFPKALMAYDGGESEDDPGCDGLDADEFGAHPDIKKKRSPKKFKKKAKSSIVRTLDDQHAPRIPGTVSDSHGTPLMDSLSPEAVLDPETQTIRRSANDPIEYYERARRKCEAKMARRRVSSGFSSHELSGKQRKAWGAGKGDNIWDGYGDSDVDSTDKVLGEDHGLPSSDMGRVSANPCEVSSPPSPALDASPTYGPIVAESWRARNMARALQQDNTRWHNKPALSPEERDLVRQARKSRKAFKDQQSWRCDKGHHPEENASHRKDSSEHSNGRQKELDGDDEGFSVFNFDTFSQSESEGDPLTREALAALETAPSYVSEAFNPFYGKGAPSTTEIDMFAPAKRSKKMPKKRRVRVQRAEERRLDLLRGDGTGADGMPLFTDPESAALGTGLMGSNLGYAISDREDDDTNAISSVVRRLIGQNDGQPSAGFYGGAKQAEERVGVDICAILSTSPTYTIKPTSPSAHHLFSLPLPSSQATGLLFDRCSAKEPVSERDFSPPSPSNTITMPLDHLSLSFSHCELCTTVLGVVTASSHDTGEHASSEARPCNAENDACGVSNPKDIKQYKIDELDLSDARLCVEALIVKKMDMDERYLDFSGFIL</sequence>